<evidence type="ECO:0000313" key="2">
    <source>
        <dbReference type="EMBL" id="TWT93647.1"/>
    </source>
</evidence>
<dbReference type="EMBL" id="SJPM01000009">
    <property type="protein sequence ID" value="TWT93647.1"/>
    <property type="molecule type" value="Genomic_DNA"/>
</dbReference>
<dbReference type="AlphaFoldDB" id="A0A5C6A2U6"/>
<accession>A0A5C6A2U6</accession>
<gene>
    <name evidence="2" type="ORF">Pla100_41650</name>
</gene>
<proteinExistence type="predicted"/>
<evidence type="ECO:0000313" key="3">
    <source>
        <dbReference type="Proteomes" id="UP000316213"/>
    </source>
</evidence>
<name>A0A5C6A2U6_9BACT</name>
<organism evidence="2 3">
    <name type="scientific">Neorhodopirellula pilleata</name>
    <dbReference type="NCBI Taxonomy" id="2714738"/>
    <lineage>
        <taxon>Bacteria</taxon>
        <taxon>Pseudomonadati</taxon>
        <taxon>Planctomycetota</taxon>
        <taxon>Planctomycetia</taxon>
        <taxon>Pirellulales</taxon>
        <taxon>Pirellulaceae</taxon>
        <taxon>Neorhodopirellula</taxon>
    </lineage>
</organism>
<protein>
    <submittedName>
        <fullName evidence="2">Uncharacterized protein</fullName>
    </submittedName>
</protein>
<keyword evidence="3" id="KW-1185">Reference proteome</keyword>
<feature type="region of interest" description="Disordered" evidence="1">
    <location>
        <begin position="1"/>
        <end position="89"/>
    </location>
</feature>
<comment type="caution">
    <text evidence="2">The sequence shown here is derived from an EMBL/GenBank/DDBJ whole genome shotgun (WGS) entry which is preliminary data.</text>
</comment>
<sequence>MPPIPTNDSFATVDELPRSGSGHLGPPLHTPPHHTPPHPGLSHHGSILPELPGVENDPKSAGPGHLGLGTHWIRERPSMHPPIPGATVEPRWKAPYSYGHFGAEGKRSWTRQYGYRDRYLQWSLR</sequence>
<feature type="compositionally biased region" description="Polar residues" evidence="1">
    <location>
        <begin position="1"/>
        <end position="10"/>
    </location>
</feature>
<evidence type="ECO:0000256" key="1">
    <source>
        <dbReference type="SAM" id="MobiDB-lite"/>
    </source>
</evidence>
<reference evidence="2 3" key="1">
    <citation type="submission" date="2019-02" db="EMBL/GenBank/DDBJ databases">
        <title>Deep-cultivation of Planctomycetes and their phenomic and genomic characterization uncovers novel biology.</title>
        <authorList>
            <person name="Wiegand S."/>
            <person name="Jogler M."/>
            <person name="Boedeker C."/>
            <person name="Pinto D."/>
            <person name="Vollmers J."/>
            <person name="Rivas-Marin E."/>
            <person name="Kohn T."/>
            <person name="Peeters S.H."/>
            <person name="Heuer A."/>
            <person name="Rast P."/>
            <person name="Oberbeckmann S."/>
            <person name="Bunk B."/>
            <person name="Jeske O."/>
            <person name="Meyerdierks A."/>
            <person name="Storesund J.E."/>
            <person name="Kallscheuer N."/>
            <person name="Luecker S."/>
            <person name="Lage O.M."/>
            <person name="Pohl T."/>
            <person name="Merkel B.J."/>
            <person name="Hornburger P."/>
            <person name="Mueller R.-W."/>
            <person name="Bruemmer F."/>
            <person name="Labrenz M."/>
            <person name="Spormann A.M."/>
            <person name="Op Den Camp H."/>
            <person name="Overmann J."/>
            <person name="Amann R."/>
            <person name="Jetten M.S.M."/>
            <person name="Mascher T."/>
            <person name="Medema M.H."/>
            <person name="Devos D.P."/>
            <person name="Kaster A.-K."/>
            <person name="Ovreas L."/>
            <person name="Rohde M."/>
            <person name="Galperin M.Y."/>
            <person name="Jogler C."/>
        </authorList>
    </citation>
    <scope>NUCLEOTIDE SEQUENCE [LARGE SCALE GENOMIC DNA]</scope>
    <source>
        <strain evidence="2 3">Pla100</strain>
    </source>
</reference>
<dbReference type="Proteomes" id="UP000316213">
    <property type="component" value="Unassembled WGS sequence"/>
</dbReference>